<proteinExistence type="predicted"/>
<accession>A0A166JVU7</accession>
<dbReference type="EMBL" id="KV417548">
    <property type="protein sequence ID" value="KZP21264.1"/>
    <property type="molecule type" value="Genomic_DNA"/>
</dbReference>
<evidence type="ECO:0000313" key="2">
    <source>
        <dbReference type="Proteomes" id="UP000076532"/>
    </source>
</evidence>
<gene>
    <name evidence="1" type="ORF">FIBSPDRAFT_953769</name>
</gene>
<dbReference type="STRING" id="436010.A0A166JVU7"/>
<evidence type="ECO:0000313" key="1">
    <source>
        <dbReference type="EMBL" id="KZP21264.1"/>
    </source>
</evidence>
<name>A0A166JVU7_9AGAM</name>
<dbReference type="AlphaFoldDB" id="A0A166JVU7"/>
<keyword evidence="2" id="KW-1185">Reference proteome</keyword>
<dbReference type="OrthoDB" id="3033496at2759"/>
<sequence length="192" mass="20457">MPPLGGTWTGLTGIKAFSASPGMLGRGHHSLESSGLVWSVPASDFISSQIAMGCTDGTFITTYSRRNPGRNGTVPWLIHRIYQIDYNRISGELCMLDKFMPTVIISFQAHPYNFSDQSYTLWEKVKKPTTEATSKAKSPTPVNPIAIATSVWPPVVCVHRIVCDSGKGFSGAPLLAGATATGGQPTGAVDEG</sequence>
<reference evidence="1 2" key="1">
    <citation type="journal article" date="2016" name="Mol. Biol. Evol.">
        <title>Comparative Genomics of Early-Diverging Mushroom-Forming Fungi Provides Insights into the Origins of Lignocellulose Decay Capabilities.</title>
        <authorList>
            <person name="Nagy L.G."/>
            <person name="Riley R."/>
            <person name="Tritt A."/>
            <person name="Adam C."/>
            <person name="Daum C."/>
            <person name="Floudas D."/>
            <person name="Sun H."/>
            <person name="Yadav J.S."/>
            <person name="Pangilinan J."/>
            <person name="Larsson K.H."/>
            <person name="Matsuura K."/>
            <person name="Barry K."/>
            <person name="Labutti K."/>
            <person name="Kuo R."/>
            <person name="Ohm R.A."/>
            <person name="Bhattacharya S.S."/>
            <person name="Shirouzu T."/>
            <person name="Yoshinaga Y."/>
            <person name="Martin F.M."/>
            <person name="Grigoriev I.V."/>
            <person name="Hibbett D.S."/>
        </authorList>
    </citation>
    <scope>NUCLEOTIDE SEQUENCE [LARGE SCALE GENOMIC DNA]</scope>
    <source>
        <strain evidence="1 2">CBS 109695</strain>
    </source>
</reference>
<protein>
    <submittedName>
        <fullName evidence="1">Uncharacterized protein</fullName>
    </submittedName>
</protein>
<dbReference type="Proteomes" id="UP000076532">
    <property type="component" value="Unassembled WGS sequence"/>
</dbReference>
<organism evidence="1 2">
    <name type="scientific">Athelia psychrophila</name>
    <dbReference type="NCBI Taxonomy" id="1759441"/>
    <lineage>
        <taxon>Eukaryota</taxon>
        <taxon>Fungi</taxon>
        <taxon>Dikarya</taxon>
        <taxon>Basidiomycota</taxon>
        <taxon>Agaricomycotina</taxon>
        <taxon>Agaricomycetes</taxon>
        <taxon>Agaricomycetidae</taxon>
        <taxon>Atheliales</taxon>
        <taxon>Atheliaceae</taxon>
        <taxon>Athelia</taxon>
    </lineage>
</organism>